<evidence type="ECO:0000256" key="2">
    <source>
        <dbReference type="ARBA" id="ARBA00014207"/>
    </source>
</evidence>
<comment type="subcellular location">
    <subcellularLocation>
        <location evidence="1">Golgi apparatus</location>
        <location evidence="1">trans-Golgi network</location>
    </subcellularLocation>
</comment>
<dbReference type="InterPro" id="IPR036873">
    <property type="entry name" value="Rhodanese-like_dom_sf"/>
</dbReference>
<dbReference type="InterPro" id="IPR039755">
    <property type="entry name" value="TBC1D23"/>
</dbReference>
<feature type="domain" description="Rab-GAP TBC" evidence="6">
    <location>
        <begin position="1"/>
        <end position="248"/>
    </location>
</feature>
<evidence type="ECO:0000256" key="5">
    <source>
        <dbReference type="SAM" id="MobiDB-lite"/>
    </source>
</evidence>
<dbReference type="GO" id="GO:0005829">
    <property type="term" value="C:cytosol"/>
    <property type="evidence" value="ECO:0007669"/>
    <property type="project" value="GOC"/>
</dbReference>
<organism evidence="8">
    <name type="scientific">Wuchereria bancrofti</name>
    <dbReference type="NCBI Taxonomy" id="6293"/>
    <lineage>
        <taxon>Eukaryota</taxon>
        <taxon>Metazoa</taxon>
        <taxon>Ecdysozoa</taxon>
        <taxon>Nematoda</taxon>
        <taxon>Chromadorea</taxon>
        <taxon>Rhabditida</taxon>
        <taxon>Spirurina</taxon>
        <taxon>Spiruromorpha</taxon>
        <taxon>Filarioidea</taxon>
        <taxon>Onchocercidae</taxon>
        <taxon>Wuchereria</taxon>
    </lineage>
</organism>
<evidence type="ECO:0000259" key="6">
    <source>
        <dbReference type="PROSITE" id="PS50086"/>
    </source>
</evidence>
<dbReference type="SUPFAM" id="SSF47923">
    <property type="entry name" value="Ypt/Rab-GAP domain of gyp1p"/>
    <property type="match status" value="1"/>
</dbReference>
<evidence type="ECO:0000313" key="8">
    <source>
        <dbReference type="WBParaSite" id="maker-PairedContig_1378-snap-gene-0.17-mRNA-1"/>
    </source>
</evidence>
<evidence type="ECO:0000256" key="4">
    <source>
        <dbReference type="ARBA" id="ARBA00023034"/>
    </source>
</evidence>
<dbReference type="STRING" id="6293.A0A1I8ECI9"/>
<feature type="region of interest" description="Disordered" evidence="5">
    <location>
        <begin position="1"/>
        <end position="26"/>
    </location>
</feature>
<dbReference type="InterPro" id="IPR035969">
    <property type="entry name" value="Rab-GAP_TBC_sf"/>
</dbReference>
<dbReference type="AlphaFoldDB" id="A0A1I8ECI9"/>
<dbReference type="Pfam" id="PF00581">
    <property type="entry name" value="Rhodanese"/>
    <property type="match status" value="1"/>
</dbReference>
<reference evidence="8" key="1">
    <citation type="submission" date="2016-11" db="UniProtKB">
        <authorList>
            <consortium name="WormBaseParasite"/>
        </authorList>
    </citation>
    <scope>IDENTIFICATION</scope>
    <source>
        <strain evidence="8">pt0022</strain>
    </source>
</reference>
<evidence type="ECO:0000256" key="3">
    <source>
        <dbReference type="ARBA" id="ARBA00022473"/>
    </source>
</evidence>
<keyword evidence="3" id="KW-0217">Developmental protein</keyword>
<dbReference type="WBParaSite" id="maker-PairedContig_1378-snap-gene-0.17-mRNA-1">
    <property type="protein sequence ID" value="maker-PairedContig_1378-snap-gene-0.17-mRNA-1"/>
    <property type="gene ID" value="maker-PairedContig_1378-snap-gene-0.17"/>
</dbReference>
<name>A0A1I8ECI9_WUCBA</name>
<dbReference type="Gene3D" id="3.40.250.10">
    <property type="entry name" value="Rhodanese-like domain"/>
    <property type="match status" value="1"/>
</dbReference>
<protein>
    <recommendedName>
        <fullName evidence="2">TBC1 domain family member 23</fullName>
    </recommendedName>
</protein>
<dbReference type="CDD" id="cd00158">
    <property type="entry name" value="RHOD"/>
    <property type="match status" value="1"/>
</dbReference>
<dbReference type="Gene3D" id="1.10.472.80">
    <property type="entry name" value="Ypt/Rab-GAP domain of gyp1p, domain 3"/>
    <property type="match status" value="1"/>
</dbReference>
<dbReference type="SMART" id="SM00450">
    <property type="entry name" value="RHOD"/>
    <property type="match status" value="1"/>
</dbReference>
<keyword evidence="4" id="KW-0333">Golgi apparatus</keyword>
<dbReference type="PROSITE" id="PS50086">
    <property type="entry name" value="TBC_RABGAP"/>
    <property type="match status" value="1"/>
</dbReference>
<dbReference type="InterPro" id="IPR000195">
    <property type="entry name" value="Rab-GAP-TBC_dom"/>
</dbReference>
<accession>A0A1I8ECI9</accession>
<dbReference type="SUPFAM" id="SSF52821">
    <property type="entry name" value="Rhodanese/Cell cycle control phosphatase"/>
    <property type="match status" value="1"/>
</dbReference>
<dbReference type="PANTHER" id="PTHR13297">
    <property type="entry name" value="TBC1 DOMAIN FAMILY MEMBER 23-RELATED"/>
    <property type="match status" value="1"/>
</dbReference>
<dbReference type="Pfam" id="PF19430">
    <property type="entry name" value="TBC1D23_C"/>
    <property type="match status" value="1"/>
</dbReference>
<evidence type="ECO:0000256" key="1">
    <source>
        <dbReference type="ARBA" id="ARBA00004601"/>
    </source>
</evidence>
<dbReference type="GO" id="GO:0099041">
    <property type="term" value="P:vesicle tethering to Golgi"/>
    <property type="evidence" value="ECO:0007669"/>
    <property type="project" value="TreeGrafter"/>
</dbReference>
<sequence length="714" mass="81138">MSELSRSGRPCQTDINHQQEMHSSGGPENCRISGVLLSVFLVDLSEVQGFSVCFETMNEDETKTVKSSATLSDTEYFRNLESYHQKWVKNLGIQNKPGIPCRKISHQKNEQIHTACLKVLDRCPSVLGNSDLESVLALFCEREECDFDESYTNILEMLVPLRCSVDELYNIFYAITTKFVPRDILKGAVCYQLMHLIVQYHDPLLSSHLESHKVTSFEYGRPFFAALFAPEICKQSLYVVWDKLFERGDPYLLFTMVLVFLINCSDQLMALNTKSELIDTIRFAVKELSTDDVDDFFDLSVLFLNQTPSSIKQDFQRVLFGSRHVEEMQADLSKLLALPIDPRDVIRMGLDENLNAAFSKQGSEPNFFIIDARSHDQYSAGHLDGSYNLDSTLFVEAPLQYKLALSSLDAYRCSFHSDEHILFLGSGHEDDLYLHMVIASFLQQGRKHIALVDGGYKALHEQLAPNFERLDGHYSALCKECNRQPLHEVEKESQRKSSVRWKLGVGSILDAVKATAPSIREKVRKLPIIVTLGPNTAQFTHVETSQRHGKRYRNEKSVFTLSDSDSETETIAITSSPRFYEPKKLDDVLKQNGVLEYFEGLEVFTEGRSHRTVECYLALTATHILIFHQEEKVGGVILRARHAYGSVLRVSSRKKIPELLTFKFGYCTDEDDYKAIYTYFTPVTAVHRFIIPRAGDCAKSIKTNIVTLQPSILG</sequence>
<dbReference type="CDD" id="cd20788">
    <property type="entry name" value="TBC1D23_C-like"/>
    <property type="match status" value="1"/>
</dbReference>
<dbReference type="InterPro" id="IPR001763">
    <property type="entry name" value="Rhodanese-like_dom"/>
</dbReference>
<dbReference type="InterPro" id="IPR045799">
    <property type="entry name" value="TBC1D23_C"/>
</dbReference>
<feature type="compositionally biased region" description="Polar residues" evidence="5">
    <location>
        <begin position="13"/>
        <end position="22"/>
    </location>
</feature>
<dbReference type="GO" id="GO:0005802">
    <property type="term" value="C:trans-Golgi network"/>
    <property type="evidence" value="ECO:0007669"/>
    <property type="project" value="TreeGrafter"/>
</dbReference>
<evidence type="ECO:0000259" key="7">
    <source>
        <dbReference type="PROSITE" id="PS50206"/>
    </source>
</evidence>
<dbReference type="PROSITE" id="PS50206">
    <property type="entry name" value="RHODANESE_3"/>
    <property type="match status" value="1"/>
</dbReference>
<proteinExistence type="predicted"/>
<dbReference type="GO" id="GO:0042147">
    <property type="term" value="P:retrograde transport, endosome to Golgi"/>
    <property type="evidence" value="ECO:0007669"/>
    <property type="project" value="InterPro"/>
</dbReference>
<feature type="domain" description="Rhodanese" evidence="7">
    <location>
        <begin position="363"/>
        <end position="468"/>
    </location>
</feature>
<dbReference type="Pfam" id="PF00566">
    <property type="entry name" value="RabGAP-TBC"/>
    <property type="match status" value="1"/>
</dbReference>
<dbReference type="PANTHER" id="PTHR13297:SF5">
    <property type="entry name" value="TBC1 DOMAIN FAMILY MEMBER 23"/>
    <property type="match status" value="1"/>
</dbReference>